<dbReference type="GO" id="GO:0005886">
    <property type="term" value="C:plasma membrane"/>
    <property type="evidence" value="ECO:0007669"/>
    <property type="project" value="UniProtKB-SubCell"/>
</dbReference>
<dbReference type="PANTHER" id="PTHR43744:SF9">
    <property type="entry name" value="POLYGALACTURONAN_RHAMNOGALACTURONAN TRANSPORT SYSTEM PERMEASE PROTEIN YTCP"/>
    <property type="match status" value="1"/>
</dbReference>
<dbReference type="OrthoDB" id="9810086at2"/>
<keyword evidence="10" id="KW-1185">Reference proteome</keyword>
<feature type="transmembrane region" description="Helical" evidence="7">
    <location>
        <begin position="80"/>
        <end position="100"/>
    </location>
</feature>
<reference evidence="9 10" key="1">
    <citation type="submission" date="2019-02" db="EMBL/GenBank/DDBJ databases">
        <title>Paenibacillus sp. nov., isolated from surface-sterilized tissue of Thalictrum simplex L.</title>
        <authorList>
            <person name="Tuo L."/>
        </authorList>
    </citation>
    <scope>NUCLEOTIDE SEQUENCE [LARGE SCALE GENOMIC DNA]</scope>
    <source>
        <strain evidence="9 10">N2SHLJ1</strain>
    </source>
</reference>
<evidence type="ECO:0000256" key="6">
    <source>
        <dbReference type="ARBA" id="ARBA00023136"/>
    </source>
</evidence>
<feature type="transmembrane region" description="Helical" evidence="7">
    <location>
        <begin position="112"/>
        <end position="132"/>
    </location>
</feature>
<keyword evidence="6 7" id="KW-0472">Membrane</keyword>
<keyword evidence="2 7" id="KW-0813">Transport</keyword>
<evidence type="ECO:0000313" key="9">
    <source>
        <dbReference type="EMBL" id="TBL74567.1"/>
    </source>
</evidence>
<dbReference type="EMBL" id="SIRE01000019">
    <property type="protein sequence ID" value="TBL74567.1"/>
    <property type="molecule type" value="Genomic_DNA"/>
</dbReference>
<dbReference type="SUPFAM" id="SSF161098">
    <property type="entry name" value="MetI-like"/>
    <property type="match status" value="1"/>
</dbReference>
<sequence length="297" mass="33088">MKKTIRSARCDRIFDTANIFLLSAVLTVVLYPLVFVLSASISDPMAVMQGKVWLWPKGFNLDAYARVFQNADILTGYRNVFVYTIVGTALNVVLTIAGAYPLSRKDLAGRNAMMLFIVFTMFFSGGLIPTYLVVKAIGLKGTMWALLLPGAVSVFNLIIMRTFFQNTIPAELQESAVMDGASNFRILLGIVLPLSMPVIAVIILYYAVGHWNSYFNALIYLSDRSMYPLQLILRELLIMNQMQDMMSGDSDSAARQQMLAEVLKYAVIVVSSLPVLLLYPFLQRYFVKGIMIGAIKG</sequence>
<comment type="similarity">
    <text evidence="7">Belongs to the binding-protein-dependent transport system permease family.</text>
</comment>
<accession>A0A4Q9DJJ4</accession>
<dbReference type="InterPro" id="IPR000515">
    <property type="entry name" value="MetI-like"/>
</dbReference>
<name>A0A4Q9DJJ4_9BACL</name>
<dbReference type="PANTHER" id="PTHR43744">
    <property type="entry name" value="ABC TRANSPORTER PERMEASE PROTEIN MG189-RELATED-RELATED"/>
    <property type="match status" value="1"/>
</dbReference>
<feature type="transmembrane region" description="Helical" evidence="7">
    <location>
        <begin position="20"/>
        <end position="41"/>
    </location>
</feature>
<feature type="transmembrane region" description="Helical" evidence="7">
    <location>
        <begin position="184"/>
        <end position="208"/>
    </location>
</feature>
<evidence type="ECO:0000256" key="5">
    <source>
        <dbReference type="ARBA" id="ARBA00022989"/>
    </source>
</evidence>
<dbReference type="InterPro" id="IPR035906">
    <property type="entry name" value="MetI-like_sf"/>
</dbReference>
<evidence type="ECO:0000256" key="2">
    <source>
        <dbReference type="ARBA" id="ARBA00022448"/>
    </source>
</evidence>
<dbReference type="Pfam" id="PF00528">
    <property type="entry name" value="BPD_transp_1"/>
    <property type="match status" value="1"/>
</dbReference>
<dbReference type="RefSeq" id="WP_131016152.1">
    <property type="nucleotide sequence ID" value="NZ_SIRE01000019.1"/>
</dbReference>
<evidence type="ECO:0000256" key="1">
    <source>
        <dbReference type="ARBA" id="ARBA00004651"/>
    </source>
</evidence>
<evidence type="ECO:0000256" key="7">
    <source>
        <dbReference type="RuleBase" id="RU363032"/>
    </source>
</evidence>
<feature type="domain" description="ABC transmembrane type-1" evidence="8">
    <location>
        <begin position="77"/>
        <end position="279"/>
    </location>
</feature>
<proteinExistence type="inferred from homology"/>
<dbReference type="CDD" id="cd06261">
    <property type="entry name" value="TM_PBP2"/>
    <property type="match status" value="1"/>
</dbReference>
<comment type="subcellular location">
    <subcellularLocation>
        <location evidence="1 7">Cell membrane</location>
        <topology evidence="1 7">Multi-pass membrane protein</topology>
    </subcellularLocation>
</comment>
<protein>
    <submittedName>
        <fullName evidence="9">Carbohydrate ABC transporter permease</fullName>
    </submittedName>
</protein>
<dbReference type="GO" id="GO:0055085">
    <property type="term" value="P:transmembrane transport"/>
    <property type="evidence" value="ECO:0007669"/>
    <property type="project" value="InterPro"/>
</dbReference>
<dbReference type="PROSITE" id="PS50928">
    <property type="entry name" value="ABC_TM1"/>
    <property type="match status" value="1"/>
</dbReference>
<evidence type="ECO:0000256" key="4">
    <source>
        <dbReference type="ARBA" id="ARBA00022692"/>
    </source>
</evidence>
<dbReference type="Gene3D" id="1.10.3720.10">
    <property type="entry name" value="MetI-like"/>
    <property type="match status" value="1"/>
</dbReference>
<organism evidence="9 10">
    <name type="scientific">Paenibacillus thalictri</name>
    <dbReference type="NCBI Taxonomy" id="2527873"/>
    <lineage>
        <taxon>Bacteria</taxon>
        <taxon>Bacillati</taxon>
        <taxon>Bacillota</taxon>
        <taxon>Bacilli</taxon>
        <taxon>Bacillales</taxon>
        <taxon>Paenibacillaceae</taxon>
        <taxon>Paenibacillus</taxon>
    </lineage>
</organism>
<evidence type="ECO:0000256" key="3">
    <source>
        <dbReference type="ARBA" id="ARBA00022475"/>
    </source>
</evidence>
<dbReference type="AlphaFoldDB" id="A0A4Q9DJJ4"/>
<evidence type="ECO:0000313" key="10">
    <source>
        <dbReference type="Proteomes" id="UP000293142"/>
    </source>
</evidence>
<keyword evidence="5 7" id="KW-1133">Transmembrane helix</keyword>
<dbReference type="Proteomes" id="UP000293142">
    <property type="component" value="Unassembled WGS sequence"/>
</dbReference>
<keyword evidence="3" id="KW-1003">Cell membrane</keyword>
<comment type="caution">
    <text evidence="9">The sequence shown here is derived from an EMBL/GenBank/DDBJ whole genome shotgun (WGS) entry which is preliminary data.</text>
</comment>
<feature type="transmembrane region" description="Helical" evidence="7">
    <location>
        <begin position="144"/>
        <end position="164"/>
    </location>
</feature>
<feature type="transmembrane region" description="Helical" evidence="7">
    <location>
        <begin position="262"/>
        <end position="282"/>
    </location>
</feature>
<keyword evidence="4 7" id="KW-0812">Transmembrane</keyword>
<evidence type="ECO:0000259" key="8">
    <source>
        <dbReference type="PROSITE" id="PS50928"/>
    </source>
</evidence>
<gene>
    <name evidence="9" type="ORF">EYB31_24910</name>
</gene>